<dbReference type="Proteomes" id="UP000221980">
    <property type="component" value="Unassembled WGS sequence"/>
</dbReference>
<keyword evidence="2" id="KW-1185">Reference proteome</keyword>
<dbReference type="AlphaFoldDB" id="A0A2D0JN22"/>
<sequence length="112" mass="13310">MTQGRQTHSLLSGLIAQTVIQLRRQQSVRFRFLSSIMIDLRQPERQRGLLHFRQHLGKETGIGFLTHPQPNLCHQIAEWYRHRQALFLSRQAGQHFTVHHFQRFMVTNQVML</sequence>
<protein>
    <submittedName>
        <fullName evidence="1">Uncharacterized protein</fullName>
    </submittedName>
</protein>
<reference evidence="1 2" key="1">
    <citation type="journal article" date="2017" name="Nat. Microbiol.">
        <title>Natural product diversity associated with the nematode symbionts Photorhabdus and Xenorhabdus.</title>
        <authorList>
            <person name="Tobias N.J."/>
            <person name="Wolff H."/>
            <person name="Djahanschiri B."/>
            <person name="Grundmann F."/>
            <person name="Kronenwerth M."/>
            <person name="Shi Y.M."/>
            <person name="Simonyi S."/>
            <person name="Grun P."/>
            <person name="Shapiro-Ilan D."/>
            <person name="Pidot S.J."/>
            <person name="Stinear T.P."/>
            <person name="Ebersberger I."/>
            <person name="Bode H.B."/>
        </authorList>
    </citation>
    <scope>NUCLEOTIDE SEQUENCE [LARGE SCALE GENOMIC DNA]</scope>
    <source>
        <strain evidence="1 2">DSM 17902</strain>
    </source>
</reference>
<accession>A0A2D0JN22</accession>
<name>A0A2D0JN22_9GAMM</name>
<organism evidence="1 2">
    <name type="scientific">Xenorhabdus miraniensis</name>
    <dbReference type="NCBI Taxonomy" id="351674"/>
    <lineage>
        <taxon>Bacteria</taxon>
        <taxon>Pseudomonadati</taxon>
        <taxon>Pseudomonadota</taxon>
        <taxon>Gammaproteobacteria</taxon>
        <taxon>Enterobacterales</taxon>
        <taxon>Morganellaceae</taxon>
        <taxon>Xenorhabdus</taxon>
    </lineage>
</organism>
<dbReference type="EMBL" id="NITZ01000016">
    <property type="protein sequence ID" value="PHM47710.1"/>
    <property type="molecule type" value="Genomic_DNA"/>
</dbReference>
<comment type="caution">
    <text evidence="1">The sequence shown here is derived from an EMBL/GenBank/DDBJ whole genome shotgun (WGS) entry which is preliminary data.</text>
</comment>
<evidence type="ECO:0000313" key="1">
    <source>
        <dbReference type="EMBL" id="PHM47710.1"/>
    </source>
</evidence>
<proteinExistence type="predicted"/>
<gene>
    <name evidence="1" type="ORF">Xmir_03041</name>
</gene>
<evidence type="ECO:0000313" key="2">
    <source>
        <dbReference type="Proteomes" id="UP000221980"/>
    </source>
</evidence>